<accession>A0A2K1IW56</accession>
<name>A0A2K1IW56_PHYPA</name>
<sequence>MEKAGGGGLKRPWSGKHLELLLRELANAIEIVVENQAGEISRSEVKEGSKKCLPKVLKANLCVGINNVTRTLERMPAKPAGASEGESQPKRSKTVDNTVTKLGTSAQQLHPKSSNVTRLQAVIVAADVQPKALVAHLGALCASRGVVILPVSGGDGSGSLKLGEVLGTRAAIAIGIKEGDTPINWAVESIMETRPK</sequence>
<evidence type="ECO:0000256" key="1">
    <source>
        <dbReference type="SAM" id="MobiDB-lite"/>
    </source>
</evidence>
<dbReference type="SUPFAM" id="SSF55315">
    <property type="entry name" value="L30e-like"/>
    <property type="match status" value="1"/>
</dbReference>
<feature type="region of interest" description="Disordered" evidence="1">
    <location>
        <begin position="74"/>
        <end position="95"/>
    </location>
</feature>
<dbReference type="Gramene" id="Pp3c20_22530V3.1">
    <property type="protein sequence ID" value="Pp3c20_22530V3.1"/>
    <property type="gene ID" value="Pp3c20_22530"/>
</dbReference>
<dbReference type="AlphaFoldDB" id="A0A2K1IW56"/>
<gene>
    <name evidence="3" type="primary">LOC112273372</name>
    <name evidence="2" type="ORF">PHYPA_025456</name>
</gene>
<evidence type="ECO:0000313" key="3">
    <source>
        <dbReference type="EnsemblPlants" id="Pp3c20_22530V3.1"/>
    </source>
</evidence>
<dbReference type="Proteomes" id="UP000006727">
    <property type="component" value="Chromosome 20"/>
</dbReference>
<dbReference type="EnsemblPlants" id="Pp3c20_22530V3.1">
    <property type="protein sequence ID" value="Pp3c20_22530V3.1"/>
    <property type="gene ID" value="Pp3c20_22530"/>
</dbReference>
<organism evidence="2">
    <name type="scientific">Physcomitrium patens</name>
    <name type="common">Spreading-leaved earth moss</name>
    <name type="synonym">Physcomitrella patens</name>
    <dbReference type="NCBI Taxonomy" id="3218"/>
    <lineage>
        <taxon>Eukaryota</taxon>
        <taxon>Viridiplantae</taxon>
        <taxon>Streptophyta</taxon>
        <taxon>Embryophyta</taxon>
        <taxon>Bryophyta</taxon>
        <taxon>Bryophytina</taxon>
        <taxon>Bryopsida</taxon>
        <taxon>Funariidae</taxon>
        <taxon>Funariales</taxon>
        <taxon>Funariaceae</taxon>
        <taxon>Physcomitrium</taxon>
    </lineage>
</organism>
<reference evidence="3" key="3">
    <citation type="submission" date="2020-12" db="UniProtKB">
        <authorList>
            <consortium name="EnsemblPlants"/>
        </authorList>
    </citation>
    <scope>IDENTIFICATION</scope>
</reference>
<evidence type="ECO:0000313" key="4">
    <source>
        <dbReference type="Proteomes" id="UP000006727"/>
    </source>
</evidence>
<keyword evidence="4" id="KW-1185">Reference proteome</keyword>
<dbReference type="PANTHER" id="PTHR47903:SF2">
    <property type="entry name" value="OS07G0636400 PROTEIN"/>
    <property type="match status" value="1"/>
</dbReference>
<dbReference type="STRING" id="3218.A0A2K1IW56"/>
<dbReference type="InterPro" id="IPR029064">
    <property type="entry name" value="Ribosomal_eL30-like_sf"/>
</dbReference>
<reference evidence="2 4" key="1">
    <citation type="journal article" date="2008" name="Science">
        <title>The Physcomitrella genome reveals evolutionary insights into the conquest of land by plants.</title>
        <authorList>
            <person name="Rensing S."/>
            <person name="Lang D."/>
            <person name="Zimmer A."/>
            <person name="Terry A."/>
            <person name="Salamov A."/>
            <person name="Shapiro H."/>
            <person name="Nishiyama T."/>
            <person name="Perroud P.-F."/>
            <person name="Lindquist E."/>
            <person name="Kamisugi Y."/>
            <person name="Tanahashi T."/>
            <person name="Sakakibara K."/>
            <person name="Fujita T."/>
            <person name="Oishi K."/>
            <person name="Shin-I T."/>
            <person name="Kuroki Y."/>
            <person name="Toyoda A."/>
            <person name="Suzuki Y."/>
            <person name="Hashimoto A."/>
            <person name="Yamaguchi K."/>
            <person name="Sugano A."/>
            <person name="Kohara Y."/>
            <person name="Fujiyama A."/>
            <person name="Anterola A."/>
            <person name="Aoki S."/>
            <person name="Ashton N."/>
            <person name="Barbazuk W.B."/>
            <person name="Barker E."/>
            <person name="Bennetzen J."/>
            <person name="Bezanilla M."/>
            <person name="Blankenship R."/>
            <person name="Cho S.H."/>
            <person name="Dutcher S."/>
            <person name="Estelle M."/>
            <person name="Fawcett J.A."/>
            <person name="Gundlach H."/>
            <person name="Hanada K."/>
            <person name="Heyl A."/>
            <person name="Hicks K.A."/>
            <person name="Hugh J."/>
            <person name="Lohr M."/>
            <person name="Mayer K."/>
            <person name="Melkozernov A."/>
            <person name="Murata T."/>
            <person name="Nelson D."/>
            <person name="Pils B."/>
            <person name="Prigge M."/>
            <person name="Reiss B."/>
            <person name="Renner T."/>
            <person name="Rombauts S."/>
            <person name="Rushton P."/>
            <person name="Sanderfoot A."/>
            <person name="Schween G."/>
            <person name="Shiu S.-H."/>
            <person name="Stueber K."/>
            <person name="Theodoulou F.L."/>
            <person name="Tu H."/>
            <person name="Van de Peer Y."/>
            <person name="Verrier P.J."/>
            <person name="Waters E."/>
            <person name="Wood A."/>
            <person name="Yang L."/>
            <person name="Cove D."/>
            <person name="Cuming A."/>
            <person name="Hasebe M."/>
            <person name="Lucas S."/>
            <person name="Mishler D.B."/>
            <person name="Reski R."/>
            <person name="Grigoriev I."/>
            <person name="Quatrano R.S."/>
            <person name="Boore J.L."/>
        </authorList>
    </citation>
    <scope>NUCLEOTIDE SEQUENCE [LARGE SCALE GENOMIC DNA]</scope>
    <source>
        <strain evidence="3 4">cv. Gransden 2004</strain>
    </source>
</reference>
<dbReference type="Gramene" id="Pp3c20_22530V3.2">
    <property type="protein sequence ID" value="Pp3c20_22530V3.2"/>
    <property type="gene ID" value="Pp3c20_22530"/>
</dbReference>
<dbReference type="Gene3D" id="3.30.1330.30">
    <property type="match status" value="1"/>
</dbReference>
<protein>
    <submittedName>
        <fullName evidence="2 3">Uncharacterized protein</fullName>
    </submittedName>
</protein>
<proteinExistence type="predicted"/>
<dbReference type="OrthoDB" id="20109at2759"/>
<dbReference type="GeneID" id="112273372"/>
<dbReference type="EMBL" id="ABEU02000020">
    <property type="protein sequence ID" value="PNR33512.1"/>
    <property type="molecule type" value="Genomic_DNA"/>
</dbReference>
<reference evidence="2 4" key="2">
    <citation type="journal article" date="2018" name="Plant J.">
        <title>The Physcomitrella patens chromosome-scale assembly reveals moss genome structure and evolution.</title>
        <authorList>
            <person name="Lang D."/>
            <person name="Ullrich K.K."/>
            <person name="Murat F."/>
            <person name="Fuchs J."/>
            <person name="Jenkins J."/>
            <person name="Haas F.B."/>
            <person name="Piednoel M."/>
            <person name="Gundlach H."/>
            <person name="Van Bel M."/>
            <person name="Meyberg R."/>
            <person name="Vives C."/>
            <person name="Morata J."/>
            <person name="Symeonidi A."/>
            <person name="Hiss M."/>
            <person name="Muchero W."/>
            <person name="Kamisugi Y."/>
            <person name="Saleh O."/>
            <person name="Blanc G."/>
            <person name="Decker E.L."/>
            <person name="van Gessel N."/>
            <person name="Grimwood J."/>
            <person name="Hayes R.D."/>
            <person name="Graham S.W."/>
            <person name="Gunter L.E."/>
            <person name="McDaniel S.F."/>
            <person name="Hoernstein S.N.W."/>
            <person name="Larsson A."/>
            <person name="Li F.W."/>
            <person name="Perroud P.F."/>
            <person name="Phillips J."/>
            <person name="Ranjan P."/>
            <person name="Rokshar D.S."/>
            <person name="Rothfels C.J."/>
            <person name="Schneider L."/>
            <person name="Shu S."/>
            <person name="Stevenson D.W."/>
            <person name="Thummler F."/>
            <person name="Tillich M."/>
            <person name="Villarreal Aguilar J.C."/>
            <person name="Widiez T."/>
            <person name="Wong G.K."/>
            <person name="Wymore A."/>
            <person name="Zhang Y."/>
            <person name="Zimmer A.D."/>
            <person name="Quatrano R.S."/>
            <person name="Mayer K.F.X."/>
            <person name="Goodstein D."/>
            <person name="Casacuberta J.M."/>
            <person name="Vandepoele K."/>
            <person name="Reski R."/>
            <person name="Cuming A.C."/>
            <person name="Tuskan G.A."/>
            <person name="Maumus F."/>
            <person name="Salse J."/>
            <person name="Schmutz J."/>
            <person name="Rensing S.A."/>
        </authorList>
    </citation>
    <scope>NUCLEOTIDE SEQUENCE [LARGE SCALE GENOMIC DNA]</scope>
    <source>
        <strain evidence="3 4">cv. Gransden 2004</strain>
    </source>
</reference>
<dbReference type="RefSeq" id="XP_024357828.1">
    <property type="nucleotide sequence ID" value="XM_024502060.2"/>
</dbReference>
<dbReference type="EnsemblPlants" id="Pp3c20_22530V3.2">
    <property type="protein sequence ID" value="Pp3c20_22530V3.2"/>
    <property type="gene ID" value="Pp3c20_22530"/>
</dbReference>
<evidence type="ECO:0000313" key="2">
    <source>
        <dbReference type="EMBL" id="PNR33512.1"/>
    </source>
</evidence>
<dbReference type="PaxDb" id="3218-PP1S40_7V6.1"/>
<dbReference type="PANTHER" id="PTHR47903">
    <property type="entry name" value="OS07G0636400 PROTEIN"/>
    <property type="match status" value="1"/>
</dbReference>